<organism evidence="2 3">
    <name type="scientific">Parapedobacter pyrenivorans</name>
    <dbReference type="NCBI Taxonomy" id="1305674"/>
    <lineage>
        <taxon>Bacteria</taxon>
        <taxon>Pseudomonadati</taxon>
        <taxon>Bacteroidota</taxon>
        <taxon>Sphingobacteriia</taxon>
        <taxon>Sphingobacteriales</taxon>
        <taxon>Sphingobacteriaceae</taxon>
        <taxon>Parapedobacter</taxon>
    </lineage>
</organism>
<keyword evidence="3" id="KW-1185">Reference proteome</keyword>
<accession>A0A917HWZ8</accession>
<comment type="caution">
    <text evidence="2">The sequence shown here is derived from an EMBL/GenBank/DDBJ whole genome shotgun (WGS) entry which is preliminary data.</text>
</comment>
<keyword evidence="1" id="KW-0732">Signal</keyword>
<dbReference type="Gene3D" id="2.40.160.60">
    <property type="entry name" value="Outer membrane protein transport protein (OMPP1/FadL/TodX)"/>
    <property type="match status" value="1"/>
</dbReference>
<evidence type="ECO:0000313" key="2">
    <source>
        <dbReference type="EMBL" id="GGG93210.1"/>
    </source>
</evidence>
<feature type="chain" id="PRO_5037732272" evidence="1">
    <location>
        <begin position="25"/>
        <end position="530"/>
    </location>
</feature>
<proteinExistence type="predicted"/>
<name>A0A917HWZ8_9SPHI</name>
<reference evidence="2" key="2">
    <citation type="submission" date="2020-09" db="EMBL/GenBank/DDBJ databases">
        <authorList>
            <person name="Sun Q."/>
            <person name="Zhou Y."/>
        </authorList>
    </citation>
    <scope>NUCLEOTIDE SEQUENCE</scope>
    <source>
        <strain evidence="2">CGMCC 1.12195</strain>
    </source>
</reference>
<gene>
    <name evidence="2" type="ORF">GCM10007415_30090</name>
</gene>
<evidence type="ECO:0000256" key="1">
    <source>
        <dbReference type="SAM" id="SignalP"/>
    </source>
</evidence>
<feature type="signal peptide" evidence="1">
    <location>
        <begin position="1"/>
        <end position="24"/>
    </location>
</feature>
<evidence type="ECO:0000313" key="3">
    <source>
        <dbReference type="Proteomes" id="UP000660862"/>
    </source>
</evidence>
<dbReference type="Proteomes" id="UP000660862">
    <property type="component" value="Unassembled WGS sequence"/>
</dbReference>
<dbReference type="EMBL" id="BMER01000003">
    <property type="protein sequence ID" value="GGG93210.1"/>
    <property type="molecule type" value="Genomic_DNA"/>
</dbReference>
<dbReference type="RefSeq" id="WP_188506896.1">
    <property type="nucleotide sequence ID" value="NZ_BMER01000003.1"/>
</dbReference>
<dbReference type="SUPFAM" id="SSF56935">
    <property type="entry name" value="Porins"/>
    <property type="match status" value="1"/>
</dbReference>
<dbReference type="AlphaFoldDB" id="A0A917HWZ8"/>
<reference evidence="2" key="1">
    <citation type="journal article" date="2014" name="Int. J. Syst. Evol. Microbiol.">
        <title>Complete genome sequence of Corynebacterium casei LMG S-19264T (=DSM 44701T), isolated from a smear-ripened cheese.</title>
        <authorList>
            <consortium name="US DOE Joint Genome Institute (JGI-PGF)"/>
            <person name="Walter F."/>
            <person name="Albersmeier A."/>
            <person name="Kalinowski J."/>
            <person name="Ruckert C."/>
        </authorList>
    </citation>
    <scope>NUCLEOTIDE SEQUENCE</scope>
    <source>
        <strain evidence="2">CGMCC 1.12195</strain>
    </source>
</reference>
<sequence length="530" mass="58162">MNMYIKKIALSALLLSVCCIAAQAQYLQDVLRFSQPEQGATARFKGLGNAQTALGGDLSSISGNPAGLGFFGQSDISISLDYSNDLNKAGYFGTNSQNSVDKLGFNQAGVVFHIPARRARGSNLTSGWLNFNIGIGYSKTNNFNTTVGYTGENPSSTFAHFLSDEIDLFDSNLGQFGYDSYLVDFNGMDPDNTYHYPIAVEGGNSQQNAFTNTGSQSETNISFGANYSNKFYVGASIGFAAFNYNSKQLFKEFGYTKNVGEIFPDNPDSEFLDETSDAYDILNAEYDLVYDYDQITRGRGVNAKLGFIYKPVPQVNIGISATTPTWYNVTDDAQELLDVYYYDNADATDPFFEYLSNEDDGSYYLEYKLRTPYRLNGGVSAIFGQGLISADVEYVDYTSMHFSASDALGLDEKTRIDQDMTDGVANTYKGSVNVRVGGEYVLADGLLVRAGYGHNGSPYKNQSLTTQTVSGGLGYRVNNMYIDLTYQHFSQSFDSSPYTVDEWWGADVTTPVAAITNSRSSVFLTLGVKF</sequence>
<protein>
    <submittedName>
        <fullName evidence="2">Transporter</fullName>
    </submittedName>
</protein>